<dbReference type="Proteomes" id="UP000728032">
    <property type="component" value="Unassembled WGS sequence"/>
</dbReference>
<dbReference type="OrthoDB" id="1696305at2759"/>
<reference evidence="1" key="1">
    <citation type="submission" date="2020-11" db="EMBL/GenBank/DDBJ databases">
        <authorList>
            <person name="Tran Van P."/>
        </authorList>
    </citation>
    <scope>NUCLEOTIDE SEQUENCE</scope>
</reference>
<gene>
    <name evidence="1" type="ORF">ONB1V03_LOCUS16236</name>
</gene>
<evidence type="ECO:0000313" key="1">
    <source>
        <dbReference type="EMBL" id="CAD7659641.1"/>
    </source>
</evidence>
<accession>A0A7R9MGB3</accession>
<evidence type="ECO:0000313" key="2">
    <source>
        <dbReference type="Proteomes" id="UP000728032"/>
    </source>
</evidence>
<protein>
    <submittedName>
        <fullName evidence="1">Uncharacterized protein</fullName>
    </submittedName>
</protein>
<dbReference type="EMBL" id="CAJPVJ010017951">
    <property type="protein sequence ID" value="CAG2176803.1"/>
    <property type="molecule type" value="Genomic_DNA"/>
</dbReference>
<dbReference type="AlphaFoldDB" id="A0A7R9MGB3"/>
<feature type="non-terminal residue" evidence="1">
    <location>
        <position position="1"/>
    </location>
</feature>
<name>A0A7R9MGB3_9ACAR</name>
<keyword evidence="2" id="KW-1185">Reference proteome</keyword>
<proteinExistence type="predicted"/>
<organism evidence="1">
    <name type="scientific">Oppiella nova</name>
    <dbReference type="NCBI Taxonomy" id="334625"/>
    <lineage>
        <taxon>Eukaryota</taxon>
        <taxon>Metazoa</taxon>
        <taxon>Ecdysozoa</taxon>
        <taxon>Arthropoda</taxon>
        <taxon>Chelicerata</taxon>
        <taxon>Arachnida</taxon>
        <taxon>Acari</taxon>
        <taxon>Acariformes</taxon>
        <taxon>Sarcoptiformes</taxon>
        <taxon>Oribatida</taxon>
        <taxon>Brachypylina</taxon>
        <taxon>Oppioidea</taxon>
        <taxon>Oppiidae</taxon>
        <taxon>Oppiella</taxon>
    </lineage>
</organism>
<sequence>MEVLLWSNGLKRPGSGVLRVCQKCINGYNYNQSRQSRQSVVKHKALMNLRKYYLVDNKQQTKSLNIFETPIGIVDPIDGKPKTSLTVDILGRETFPQLTEWRKTQLIERTRRLLPLPISLTGLGDGDKPRFWSQVMKKSSFRLNQTQRSSQLTLYETIPVSLRVFLDNFEHKVPQELSEIHMIYKKSKELYFENLNKTQNQLMAKKDKILRFPYELVSYVKQKQNLMKSDETDDAIQESPRFQSGLIDNEYEDYLKHHHLMQYFATSLKGLKLDEYEGEIEGWRDQFWLRNYGTPDPKAIPSDIECSGCGAHLHCSATN</sequence>
<dbReference type="EMBL" id="OC932776">
    <property type="protein sequence ID" value="CAD7659641.1"/>
    <property type="molecule type" value="Genomic_DNA"/>
</dbReference>